<feature type="compositionally biased region" description="Polar residues" evidence="1">
    <location>
        <begin position="115"/>
        <end position="124"/>
    </location>
</feature>
<evidence type="ECO:0000256" key="2">
    <source>
        <dbReference type="SAM" id="SignalP"/>
    </source>
</evidence>
<evidence type="ECO:0000313" key="3">
    <source>
        <dbReference type="EMBL" id="KAF9946417.1"/>
    </source>
</evidence>
<gene>
    <name evidence="3" type="ORF">BGZ70_003235</name>
</gene>
<organism evidence="3 4">
    <name type="scientific">Mortierella alpina</name>
    <name type="common">Oleaginous fungus</name>
    <name type="synonym">Mortierella renispora</name>
    <dbReference type="NCBI Taxonomy" id="64518"/>
    <lineage>
        <taxon>Eukaryota</taxon>
        <taxon>Fungi</taxon>
        <taxon>Fungi incertae sedis</taxon>
        <taxon>Mucoromycota</taxon>
        <taxon>Mortierellomycotina</taxon>
        <taxon>Mortierellomycetes</taxon>
        <taxon>Mortierellales</taxon>
        <taxon>Mortierellaceae</taxon>
        <taxon>Mortierella</taxon>
    </lineage>
</organism>
<feature type="signal peptide" evidence="2">
    <location>
        <begin position="1"/>
        <end position="19"/>
    </location>
</feature>
<name>A0A9P6LWD7_MORAP</name>
<dbReference type="AlphaFoldDB" id="A0A9P6LWD7"/>
<comment type="caution">
    <text evidence="3">The sequence shown here is derived from an EMBL/GenBank/DDBJ whole genome shotgun (WGS) entry which is preliminary data.</text>
</comment>
<evidence type="ECO:0000256" key="1">
    <source>
        <dbReference type="SAM" id="MobiDB-lite"/>
    </source>
</evidence>
<dbReference type="OrthoDB" id="2436876at2759"/>
<sequence length="167" mass="17039">MKLIASLAAVASMVAVTSAQTLQINNPTEGTVWNTGEKNFVGWSNNCASMGNASRAVKIELVEGPANTVRYVADVGVLDCSGSMTRADATVPDTVKTGKYSIRVLTLPENSYSPAFQVNNAKSQPSASVPPTPSPSTPAGGAGNHLATSGSLAVLLGCAAAVLQYVV</sequence>
<accession>A0A9P6LWD7</accession>
<proteinExistence type="predicted"/>
<dbReference type="Proteomes" id="UP000738359">
    <property type="component" value="Unassembled WGS sequence"/>
</dbReference>
<protein>
    <submittedName>
        <fullName evidence="3">Uncharacterized protein</fullName>
    </submittedName>
</protein>
<evidence type="ECO:0000313" key="4">
    <source>
        <dbReference type="Proteomes" id="UP000738359"/>
    </source>
</evidence>
<dbReference type="EMBL" id="JAAAHY010001852">
    <property type="protein sequence ID" value="KAF9946417.1"/>
    <property type="molecule type" value="Genomic_DNA"/>
</dbReference>
<feature type="region of interest" description="Disordered" evidence="1">
    <location>
        <begin position="115"/>
        <end position="143"/>
    </location>
</feature>
<feature type="chain" id="PRO_5040203822" evidence="2">
    <location>
        <begin position="20"/>
        <end position="167"/>
    </location>
</feature>
<reference evidence="3" key="1">
    <citation type="journal article" date="2020" name="Fungal Divers.">
        <title>Resolving the Mortierellaceae phylogeny through synthesis of multi-gene phylogenetics and phylogenomics.</title>
        <authorList>
            <person name="Vandepol N."/>
            <person name="Liber J."/>
            <person name="Desiro A."/>
            <person name="Na H."/>
            <person name="Kennedy M."/>
            <person name="Barry K."/>
            <person name="Grigoriev I.V."/>
            <person name="Miller A.N."/>
            <person name="O'Donnell K."/>
            <person name="Stajich J.E."/>
            <person name="Bonito G."/>
        </authorList>
    </citation>
    <scope>NUCLEOTIDE SEQUENCE</scope>
    <source>
        <strain evidence="3">CK1249</strain>
    </source>
</reference>
<keyword evidence="2" id="KW-0732">Signal</keyword>
<keyword evidence="4" id="KW-1185">Reference proteome</keyword>